<sequence length="126" mass="13896">MACSAILLMGCQANSIAHTNHNERTIQAKTAFQVLSKRYQQLKTEETKVASFECPSVKRTDDKAQKAVSHLQANAVHPHEGQSVLHIPTHLDIENAEEDLDALSAAIEECQGYPKAQTQDLSKETL</sequence>
<dbReference type="AlphaFoldDB" id="A0A0J7K9W2"/>
<evidence type="ECO:0000313" key="1">
    <source>
        <dbReference type="EMBL" id="KMQ87026.1"/>
    </source>
</evidence>
<name>A0A0J7K9W2_LASNI</name>
<keyword evidence="1" id="KW-0489">Methyltransferase</keyword>
<dbReference type="EMBL" id="LBMM01011112">
    <property type="protein sequence ID" value="KMQ87026.1"/>
    <property type="molecule type" value="Genomic_DNA"/>
</dbReference>
<comment type="caution">
    <text evidence="1">The sequence shown here is derived from an EMBL/GenBank/DDBJ whole genome shotgun (WGS) entry which is preliminary data.</text>
</comment>
<reference evidence="1 2" key="1">
    <citation type="submission" date="2015-04" db="EMBL/GenBank/DDBJ databases">
        <title>Lasius niger genome sequencing.</title>
        <authorList>
            <person name="Konorov E.A."/>
            <person name="Nikitin M.A."/>
            <person name="Kirill M.V."/>
            <person name="Chang P."/>
        </authorList>
    </citation>
    <scope>NUCLEOTIDE SEQUENCE [LARGE SCALE GENOMIC DNA]</scope>
    <source>
        <tissue evidence="1">Whole</tissue>
    </source>
</reference>
<evidence type="ECO:0000313" key="2">
    <source>
        <dbReference type="Proteomes" id="UP000036403"/>
    </source>
</evidence>
<dbReference type="Proteomes" id="UP000036403">
    <property type="component" value="Unassembled WGS sequence"/>
</dbReference>
<dbReference type="GO" id="GO:0008168">
    <property type="term" value="F:methyltransferase activity"/>
    <property type="evidence" value="ECO:0007669"/>
    <property type="project" value="UniProtKB-KW"/>
</dbReference>
<dbReference type="PaxDb" id="67767-A0A0J7K9W2"/>
<keyword evidence="2" id="KW-1185">Reference proteome</keyword>
<dbReference type="GO" id="GO:0032259">
    <property type="term" value="P:methylation"/>
    <property type="evidence" value="ECO:0007669"/>
    <property type="project" value="UniProtKB-KW"/>
</dbReference>
<protein>
    <submittedName>
        <fullName evidence="1">16s rrna methyltransferase</fullName>
    </submittedName>
</protein>
<organism evidence="1 2">
    <name type="scientific">Lasius niger</name>
    <name type="common">Black garden ant</name>
    <dbReference type="NCBI Taxonomy" id="67767"/>
    <lineage>
        <taxon>Eukaryota</taxon>
        <taxon>Metazoa</taxon>
        <taxon>Ecdysozoa</taxon>
        <taxon>Arthropoda</taxon>
        <taxon>Hexapoda</taxon>
        <taxon>Insecta</taxon>
        <taxon>Pterygota</taxon>
        <taxon>Neoptera</taxon>
        <taxon>Endopterygota</taxon>
        <taxon>Hymenoptera</taxon>
        <taxon>Apocrita</taxon>
        <taxon>Aculeata</taxon>
        <taxon>Formicoidea</taxon>
        <taxon>Formicidae</taxon>
        <taxon>Formicinae</taxon>
        <taxon>Lasius</taxon>
        <taxon>Lasius</taxon>
    </lineage>
</organism>
<accession>A0A0J7K9W2</accession>
<proteinExistence type="predicted"/>
<gene>
    <name evidence="1" type="ORF">RF55_13815</name>
</gene>
<keyword evidence="1" id="KW-0808">Transferase</keyword>